<dbReference type="AlphaFoldDB" id="A0A9W9YYB7"/>
<proteinExistence type="predicted"/>
<keyword evidence="3" id="KW-1185">Reference proteome</keyword>
<protein>
    <submittedName>
        <fullName evidence="2">Uncharacterized protein</fullName>
    </submittedName>
</protein>
<dbReference type="EMBL" id="MU826844">
    <property type="protein sequence ID" value="KAJ7371620.1"/>
    <property type="molecule type" value="Genomic_DNA"/>
</dbReference>
<evidence type="ECO:0000313" key="3">
    <source>
        <dbReference type="Proteomes" id="UP001163046"/>
    </source>
</evidence>
<comment type="caution">
    <text evidence="2">The sequence shown here is derived from an EMBL/GenBank/DDBJ whole genome shotgun (WGS) entry which is preliminary data.</text>
</comment>
<evidence type="ECO:0000313" key="2">
    <source>
        <dbReference type="EMBL" id="KAJ7371620.1"/>
    </source>
</evidence>
<dbReference type="OrthoDB" id="5987944at2759"/>
<reference evidence="2" key="1">
    <citation type="submission" date="2023-01" db="EMBL/GenBank/DDBJ databases">
        <title>Genome assembly of the deep-sea coral Lophelia pertusa.</title>
        <authorList>
            <person name="Herrera S."/>
            <person name="Cordes E."/>
        </authorList>
    </citation>
    <scope>NUCLEOTIDE SEQUENCE</scope>
    <source>
        <strain evidence="2">USNM1676648</strain>
        <tissue evidence="2">Polyp</tissue>
    </source>
</reference>
<organism evidence="2 3">
    <name type="scientific">Desmophyllum pertusum</name>
    <dbReference type="NCBI Taxonomy" id="174260"/>
    <lineage>
        <taxon>Eukaryota</taxon>
        <taxon>Metazoa</taxon>
        <taxon>Cnidaria</taxon>
        <taxon>Anthozoa</taxon>
        <taxon>Hexacorallia</taxon>
        <taxon>Scleractinia</taxon>
        <taxon>Caryophylliina</taxon>
        <taxon>Caryophylliidae</taxon>
        <taxon>Desmophyllum</taxon>
    </lineage>
</organism>
<feature type="region of interest" description="Disordered" evidence="1">
    <location>
        <begin position="1"/>
        <end position="116"/>
    </location>
</feature>
<dbReference type="Proteomes" id="UP001163046">
    <property type="component" value="Unassembled WGS sequence"/>
</dbReference>
<gene>
    <name evidence="2" type="ORF">OS493_024297</name>
</gene>
<feature type="compositionally biased region" description="Basic and acidic residues" evidence="1">
    <location>
        <begin position="1"/>
        <end position="14"/>
    </location>
</feature>
<name>A0A9W9YYB7_9CNID</name>
<feature type="compositionally biased region" description="Basic and acidic residues" evidence="1">
    <location>
        <begin position="61"/>
        <end position="83"/>
    </location>
</feature>
<feature type="compositionally biased region" description="Polar residues" evidence="1">
    <location>
        <begin position="45"/>
        <end position="56"/>
    </location>
</feature>
<evidence type="ECO:0000256" key="1">
    <source>
        <dbReference type="SAM" id="MobiDB-lite"/>
    </source>
</evidence>
<accession>A0A9W9YYB7</accession>
<sequence length="631" mass="70966">MSADFSPERYKAENRLQSPRLFLFSRDKGLSSEESDNEDLMKSPFDSSSPSDTLINSRVADAVKDDPVSITSKEAKSSERSAEESEQANEGSSLGRTPSEEDVSEHSTDGLIGTSDERKELMDHINAEYEASLAVDKEKELQKEANVRREALRVSRENRVLHEPAAQKPRVIVSVRHPFLGAIKRAFPSDCTLTALYDWFQIIFSLSFGPRGILYPEENIKSVASSMLCMTQRELPMPLCKDEEDDVTFFDAQYDNNHDDTLPDQEAERKLSIPQNRGEVNFVSVQNENVYNESLPDEELKLEHEPQDLDEVQPRPPVQLLEDDPEISSVEQVTIQALEELNVKREMAAKALLINHSIMVREVNRHNCVNELLSLYKDQNIVNCKLLLSFQGEDAAGDGVRREVYSVFWDNFVSSYCEGCSHFTFSVSAALSQDDFVAIGRLLSHQYIQTGTLPLQISEAIMQQAVVGKVSEDCLINSLMLLHEKEREILQHAIHGNQPFLVSDVLDILSDYGVTSIPSASNIGKILLQVSETELISKPFLYITKLREGMGPFWQDVTDKEVHALYSVCTPTPSNVLRSLEVSAEDQQEAKVSRWLTRYIKSKDTSCLVGSFAFALELMCCFLTAELESSL</sequence>